<evidence type="ECO:0000256" key="1">
    <source>
        <dbReference type="SAM" id="SignalP"/>
    </source>
</evidence>
<organism evidence="2 3">
    <name type="scientific">Candidatus Onthomorpha intestinigallinarum</name>
    <dbReference type="NCBI Taxonomy" id="2840880"/>
    <lineage>
        <taxon>Bacteria</taxon>
        <taxon>Pseudomonadati</taxon>
        <taxon>Bacteroidota</taxon>
        <taxon>Bacteroidia</taxon>
        <taxon>Bacteroidales</taxon>
        <taxon>Candidatus Onthomorpha</taxon>
    </lineage>
</organism>
<dbReference type="Proteomes" id="UP000824267">
    <property type="component" value="Unassembled WGS sequence"/>
</dbReference>
<feature type="non-terminal residue" evidence="2">
    <location>
        <position position="293"/>
    </location>
</feature>
<comment type="caution">
    <text evidence="2">The sequence shown here is derived from an EMBL/GenBank/DDBJ whole genome shotgun (WGS) entry which is preliminary data.</text>
</comment>
<dbReference type="EMBL" id="DXGG01000154">
    <property type="protein sequence ID" value="HIW87589.1"/>
    <property type="molecule type" value="Genomic_DNA"/>
</dbReference>
<reference evidence="2" key="2">
    <citation type="submission" date="2021-04" db="EMBL/GenBank/DDBJ databases">
        <authorList>
            <person name="Gilroy R."/>
        </authorList>
    </citation>
    <scope>NUCLEOTIDE SEQUENCE</scope>
    <source>
        <strain evidence="2">Gambia16-930</strain>
    </source>
</reference>
<protein>
    <submittedName>
        <fullName evidence="2">Uncharacterized protein</fullName>
    </submittedName>
</protein>
<reference evidence="2" key="1">
    <citation type="journal article" date="2021" name="PeerJ">
        <title>Extensive microbial diversity within the chicken gut microbiome revealed by metagenomics and culture.</title>
        <authorList>
            <person name="Gilroy R."/>
            <person name="Ravi A."/>
            <person name="Getino M."/>
            <person name="Pursley I."/>
            <person name="Horton D.L."/>
            <person name="Alikhan N.F."/>
            <person name="Baker D."/>
            <person name="Gharbi K."/>
            <person name="Hall N."/>
            <person name="Watson M."/>
            <person name="Adriaenssens E.M."/>
            <person name="Foster-Nyarko E."/>
            <person name="Jarju S."/>
            <person name="Secka A."/>
            <person name="Antonio M."/>
            <person name="Oren A."/>
            <person name="Chaudhuri R.R."/>
            <person name="La Ragione R."/>
            <person name="Hildebrand F."/>
            <person name="Pallen M.J."/>
        </authorList>
    </citation>
    <scope>NUCLEOTIDE SEQUENCE</scope>
    <source>
        <strain evidence="2">Gambia16-930</strain>
    </source>
</reference>
<keyword evidence="1" id="KW-0732">Signal</keyword>
<evidence type="ECO:0000313" key="2">
    <source>
        <dbReference type="EMBL" id="HIW87589.1"/>
    </source>
</evidence>
<accession>A0A9D1RGS9</accession>
<feature type="signal peptide" evidence="1">
    <location>
        <begin position="1"/>
        <end position="30"/>
    </location>
</feature>
<proteinExistence type="predicted"/>
<dbReference type="AlphaFoldDB" id="A0A9D1RGS9"/>
<evidence type="ECO:0000313" key="3">
    <source>
        <dbReference type="Proteomes" id="UP000824267"/>
    </source>
</evidence>
<gene>
    <name evidence="2" type="ORF">IAC47_04855</name>
</gene>
<name>A0A9D1RGS9_9BACT</name>
<sequence>MKQDMKTKGLTTKLLLPLLFLHVSTLQLIAQDEIWKSYDMYEIKDGKIEKCVNDLMYQAEEYIRDGGDDGFAFMENLNREDVKYGLSISNIDKAFYNITLRVSNDLNYDRWEEEAPSVYDGIVYLGENVLFYAHDENLTDITVRTDNCSQVSYSHPAIMGVEIHALYNYKRDLIVSKTIRCEGVTYYGKKDSVIHTNKAESITKPQQMKIPFVEITDKGLEKTIADIVQQMNESRKAYNEDNTILYLNIDNNYKNYIDIHLTAYYRSLESMANLNPDGVIILGQDTIFYEGRF</sequence>
<feature type="chain" id="PRO_5038636051" evidence="1">
    <location>
        <begin position="31"/>
        <end position="293"/>
    </location>
</feature>